<dbReference type="EMBL" id="JANHAX010000001">
    <property type="protein sequence ID" value="MDQ2089239.1"/>
    <property type="molecule type" value="Genomic_DNA"/>
</dbReference>
<evidence type="ECO:0000313" key="2">
    <source>
        <dbReference type="Proteomes" id="UP001226762"/>
    </source>
</evidence>
<dbReference type="SUPFAM" id="SSF51905">
    <property type="entry name" value="FAD/NAD(P)-binding domain"/>
    <property type="match status" value="1"/>
</dbReference>
<protein>
    <submittedName>
        <fullName evidence="1">FAD-dependent oxidoreductase</fullName>
    </submittedName>
</protein>
<dbReference type="PANTHER" id="PTHR43422:SF3">
    <property type="entry name" value="THIAMINE THIAZOLE SYNTHASE"/>
    <property type="match status" value="1"/>
</dbReference>
<sequence length="426" mass="45392">MQKAVVIGAGMAGLMAAAVLARQYGDVILLDPDRMPDGALARKAVPQGQHAHALLKSGEEVMSGLFPGFVDDLIARGAHQFRVRSQWRTWGGTGWAPPVDIGLTMMSQTRPLIEHLIPERVMALEAVSTETGRVEALVSGRSERVTGVVVAGHEIAADLVVDASGRGGRTDAWLSGAGIAPPRKSTVAPELSYTSALFSRKINQGPDFGGWLMFGHPPETRSAVALPVEGDRWLVTAADRFGTTVEAEEAAFRGFLADLPDDRFVTLLAGEKPVSDFTRYRVAQVYMRHFDETDMPDNYVPIGDVIATFNPIYAQGMSIAALQAQALADALAGGGAGGVFQRYVGRAVEVARWAWLLGQANDLGYDQFAGDVGPDVTAVSRTLQRLNAALPDHPELMGDLGQAIHLFVSPESLEQAVESALAGATP</sequence>
<dbReference type="InterPro" id="IPR036188">
    <property type="entry name" value="FAD/NAD-bd_sf"/>
</dbReference>
<dbReference type="AlphaFoldDB" id="A0AAE4B4B7"/>
<dbReference type="RefSeq" id="WP_306734490.1">
    <property type="nucleotide sequence ID" value="NZ_JANHAX010000001.1"/>
</dbReference>
<evidence type="ECO:0000313" key="1">
    <source>
        <dbReference type="EMBL" id="MDQ2089239.1"/>
    </source>
</evidence>
<keyword evidence="2" id="KW-1185">Reference proteome</keyword>
<organism evidence="1 2">
    <name type="scientific">Marimonas arenosa</name>
    <dbReference type="NCBI Taxonomy" id="1795305"/>
    <lineage>
        <taxon>Bacteria</taxon>
        <taxon>Pseudomonadati</taxon>
        <taxon>Pseudomonadota</taxon>
        <taxon>Alphaproteobacteria</taxon>
        <taxon>Rhodobacterales</taxon>
        <taxon>Paracoccaceae</taxon>
        <taxon>Marimonas</taxon>
    </lineage>
</organism>
<dbReference type="Pfam" id="PF12831">
    <property type="entry name" value="FAD_oxidored"/>
    <property type="match status" value="1"/>
</dbReference>
<accession>A0AAE4B4B7</accession>
<comment type="caution">
    <text evidence="1">The sequence shown here is derived from an EMBL/GenBank/DDBJ whole genome shotgun (WGS) entry which is preliminary data.</text>
</comment>
<name>A0AAE4B4B7_9RHOB</name>
<dbReference type="Proteomes" id="UP001226762">
    <property type="component" value="Unassembled WGS sequence"/>
</dbReference>
<reference evidence="1" key="1">
    <citation type="submission" date="2022-07" db="EMBL/GenBank/DDBJ databases">
        <authorList>
            <person name="Otstavnykh N."/>
            <person name="Isaeva M."/>
            <person name="Bystritskaya E."/>
        </authorList>
    </citation>
    <scope>NUCLEOTIDE SEQUENCE</scope>
    <source>
        <strain evidence="1">KCTC 52189</strain>
    </source>
</reference>
<proteinExistence type="predicted"/>
<gene>
    <name evidence="1" type="ORF">NO357_04915</name>
</gene>
<reference evidence="1" key="2">
    <citation type="submission" date="2023-02" db="EMBL/GenBank/DDBJ databases">
        <title>'Rhodoalgimonas zhirmunskyi' gen. nov., isolated from a red alga.</title>
        <authorList>
            <person name="Nedashkovskaya O.I."/>
            <person name="Otstavnykh N.Y."/>
            <person name="Bystritskaya E.P."/>
            <person name="Balabanova L.A."/>
            <person name="Isaeva M.P."/>
        </authorList>
    </citation>
    <scope>NUCLEOTIDE SEQUENCE</scope>
    <source>
        <strain evidence="1">KCTC 52189</strain>
    </source>
</reference>
<dbReference type="PANTHER" id="PTHR43422">
    <property type="entry name" value="THIAMINE THIAZOLE SYNTHASE"/>
    <property type="match status" value="1"/>
</dbReference>
<dbReference type="Gene3D" id="3.50.50.60">
    <property type="entry name" value="FAD/NAD(P)-binding domain"/>
    <property type="match status" value="1"/>
</dbReference>